<dbReference type="STRING" id="1499688.BN000_04505"/>
<organism evidence="1 2">
    <name type="scientific">Neobacillus massiliamazoniensis</name>
    <dbReference type="NCBI Taxonomy" id="1499688"/>
    <lineage>
        <taxon>Bacteria</taxon>
        <taxon>Bacillati</taxon>
        <taxon>Bacillota</taxon>
        <taxon>Bacilli</taxon>
        <taxon>Bacillales</taxon>
        <taxon>Bacillaceae</taxon>
        <taxon>Neobacillus</taxon>
    </lineage>
</organism>
<evidence type="ECO:0000313" key="2">
    <source>
        <dbReference type="Proteomes" id="UP000199087"/>
    </source>
</evidence>
<sequence>MLLLFLLSEIGHEQKLCARKLVLTGLLARKAIEAVKPVKLTGLNYKKETRKTVKFNYLPIP</sequence>
<dbReference type="AlphaFoldDB" id="A0A0U1P2K8"/>
<reference evidence="2" key="1">
    <citation type="submission" date="2015-05" db="EMBL/GenBank/DDBJ databases">
        <authorList>
            <person name="Urmite Genomes"/>
        </authorList>
    </citation>
    <scope>NUCLEOTIDE SEQUENCE [LARGE SCALE GENOMIC DNA]</scope>
    <source>
        <strain evidence="2">LF1</strain>
    </source>
</reference>
<proteinExistence type="predicted"/>
<protein>
    <submittedName>
        <fullName evidence="1">Uncharacterized protein</fullName>
    </submittedName>
</protein>
<keyword evidence="2" id="KW-1185">Reference proteome</keyword>
<dbReference type="Proteomes" id="UP000199087">
    <property type="component" value="Unassembled WGS sequence"/>
</dbReference>
<evidence type="ECO:0000313" key="1">
    <source>
        <dbReference type="EMBL" id="CRK84490.1"/>
    </source>
</evidence>
<gene>
    <name evidence="1" type="ORF">BN000_04505</name>
</gene>
<name>A0A0U1P2K8_9BACI</name>
<dbReference type="EMBL" id="CVRB01000004">
    <property type="protein sequence ID" value="CRK84490.1"/>
    <property type="molecule type" value="Genomic_DNA"/>
</dbReference>
<accession>A0A0U1P2K8</accession>